<evidence type="ECO:0008006" key="3">
    <source>
        <dbReference type="Google" id="ProtNLM"/>
    </source>
</evidence>
<keyword evidence="2" id="KW-1185">Reference proteome</keyword>
<evidence type="ECO:0000313" key="2">
    <source>
        <dbReference type="Proteomes" id="UP001383192"/>
    </source>
</evidence>
<dbReference type="EMBL" id="JAYKXP010000065">
    <property type="protein sequence ID" value="KAK7032407.1"/>
    <property type="molecule type" value="Genomic_DNA"/>
</dbReference>
<protein>
    <recommendedName>
        <fullName evidence="3">F-box domain-containing protein</fullName>
    </recommendedName>
</protein>
<comment type="caution">
    <text evidence="1">The sequence shown here is derived from an EMBL/GenBank/DDBJ whole genome shotgun (WGS) entry which is preliminary data.</text>
</comment>
<dbReference type="AlphaFoldDB" id="A0AAW0C1P9"/>
<sequence length="535" mass="59866">MLSFQRGSLTKIKNHKNEKVLRPKSASSLPPEALRIPEILAEVFGYVHSSCDSSTLLGTLNAISAVDRFWRSNAIGCSALWTVIDFQDPSPGNVFIVEEWLRRSSARELTIRLGRVRFLTDAAPTNDILQALSKHLNRWRDVEFSFRSMQHVHLHLPIGPLHAPVLRRFRLTHDSSIPHSFVVDVWSAVATYPSVVDIGAIGKSYPAPDAEAWPIARTLMTIDSTFSFLGRISSLTISPIVTKEFMVFLTRCDSIISLTLDPIDEYLPPANFPSQILRHLVNLVMYGSEYAKRNILPTLATPSLTHLVFDRDAMVVADVIAFLNISQCTLRSLSIVISPPSSAEFARFLQKVSSVKRLIIGCELGIAITFSRMEFSVVNFQNLTYLHCKSARFSSGNALFKRALLKHIHAPRLETLDVDVTENNMIAVKRFLTASKPPLKTLALQVTGATALLVASYFSAPELTSITELRVRSDDAAAILQALCEPILPSLSSFVLSTYCYEPTDLELCLESNRTSLIHMYLYHERPFFLRKPHN</sequence>
<gene>
    <name evidence="1" type="ORF">VNI00_013155</name>
</gene>
<proteinExistence type="predicted"/>
<organism evidence="1 2">
    <name type="scientific">Paramarasmius palmivorus</name>
    <dbReference type="NCBI Taxonomy" id="297713"/>
    <lineage>
        <taxon>Eukaryota</taxon>
        <taxon>Fungi</taxon>
        <taxon>Dikarya</taxon>
        <taxon>Basidiomycota</taxon>
        <taxon>Agaricomycotina</taxon>
        <taxon>Agaricomycetes</taxon>
        <taxon>Agaricomycetidae</taxon>
        <taxon>Agaricales</taxon>
        <taxon>Marasmiineae</taxon>
        <taxon>Marasmiaceae</taxon>
        <taxon>Paramarasmius</taxon>
    </lineage>
</organism>
<dbReference type="Proteomes" id="UP001383192">
    <property type="component" value="Unassembled WGS sequence"/>
</dbReference>
<dbReference type="InterPro" id="IPR032675">
    <property type="entry name" value="LRR_dom_sf"/>
</dbReference>
<dbReference type="Gene3D" id="3.80.10.10">
    <property type="entry name" value="Ribonuclease Inhibitor"/>
    <property type="match status" value="1"/>
</dbReference>
<accession>A0AAW0C1P9</accession>
<evidence type="ECO:0000313" key="1">
    <source>
        <dbReference type="EMBL" id="KAK7032407.1"/>
    </source>
</evidence>
<name>A0AAW0C1P9_9AGAR</name>
<reference evidence="1 2" key="1">
    <citation type="submission" date="2024-01" db="EMBL/GenBank/DDBJ databases">
        <title>A draft genome for a cacao thread blight-causing isolate of Paramarasmius palmivorus.</title>
        <authorList>
            <person name="Baruah I.K."/>
            <person name="Bukari Y."/>
            <person name="Amoako-Attah I."/>
            <person name="Meinhardt L.W."/>
            <person name="Bailey B.A."/>
            <person name="Cohen S.P."/>
        </authorList>
    </citation>
    <scope>NUCLEOTIDE SEQUENCE [LARGE SCALE GENOMIC DNA]</scope>
    <source>
        <strain evidence="1 2">GH-12</strain>
    </source>
</reference>